<dbReference type="InterPro" id="IPR023546">
    <property type="entry name" value="MGMT"/>
</dbReference>
<gene>
    <name evidence="12" type="ORF">AC812_15415</name>
</gene>
<evidence type="ECO:0000256" key="6">
    <source>
        <dbReference type="ARBA" id="ARBA00022763"/>
    </source>
</evidence>
<dbReference type="PROSITE" id="PS00374">
    <property type="entry name" value="MGMT"/>
    <property type="match status" value="1"/>
</dbReference>
<dbReference type="EC" id="2.1.1.63" evidence="9"/>
<dbReference type="InterPro" id="IPR008332">
    <property type="entry name" value="MethylG_MeTrfase_N"/>
</dbReference>
<proteinExistence type="inferred from homology"/>
<comment type="caution">
    <text evidence="12">The sequence shown here is derived from an EMBL/GenBank/DDBJ whole genome shotgun (WGS) entry which is preliminary data.</text>
</comment>
<dbReference type="InterPro" id="IPR036217">
    <property type="entry name" value="MethylDNA_cys_MeTrfase_DNAb"/>
</dbReference>
<evidence type="ECO:0000313" key="13">
    <source>
        <dbReference type="Proteomes" id="UP000050514"/>
    </source>
</evidence>
<dbReference type="STRING" id="360411.AC812_15415"/>
<comment type="subcellular location">
    <subcellularLocation>
        <location evidence="9">Cytoplasm</location>
    </subcellularLocation>
</comment>
<feature type="active site" description="Nucleophile; methyl group acceptor" evidence="9">
    <location>
        <position position="122"/>
    </location>
</feature>
<keyword evidence="6 9" id="KW-0227">DNA damage</keyword>
<dbReference type="OrthoDB" id="9802228at2"/>
<dbReference type="InterPro" id="IPR036388">
    <property type="entry name" value="WH-like_DNA-bd_sf"/>
</dbReference>
<keyword evidence="5 9" id="KW-0808">Transferase</keyword>
<dbReference type="Gene3D" id="1.10.10.10">
    <property type="entry name" value="Winged helix-like DNA-binding domain superfamily/Winged helix DNA-binding domain"/>
    <property type="match status" value="1"/>
</dbReference>
<dbReference type="CDD" id="cd06445">
    <property type="entry name" value="ATase"/>
    <property type="match status" value="1"/>
</dbReference>
<dbReference type="PATRIC" id="fig|360411.5.peg.1914"/>
<dbReference type="GO" id="GO:0005737">
    <property type="term" value="C:cytoplasm"/>
    <property type="evidence" value="ECO:0007669"/>
    <property type="project" value="UniProtKB-SubCell"/>
</dbReference>
<evidence type="ECO:0000256" key="3">
    <source>
        <dbReference type="ARBA" id="ARBA00022490"/>
    </source>
</evidence>
<dbReference type="Gene3D" id="3.30.160.70">
    <property type="entry name" value="Methylated DNA-protein cysteine methyltransferase domain"/>
    <property type="match status" value="1"/>
</dbReference>
<evidence type="ECO:0000256" key="8">
    <source>
        <dbReference type="ARBA" id="ARBA00049348"/>
    </source>
</evidence>
<feature type="domain" description="Methylguanine DNA methyltransferase ribonuclease-like" evidence="11">
    <location>
        <begin position="1"/>
        <end position="66"/>
    </location>
</feature>
<dbReference type="InterPro" id="IPR036631">
    <property type="entry name" value="MGMT_N_sf"/>
</dbReference>
<dbReference type="GO" id="GO:0032259">
    <property type="term" value="P:methylation"/>
    <property type="evidence" value="ECO:0007669"/>
    <property type="project" value="UniProtKB-KW"/>
</dbReference>
<dbReference type="AlphaFoldDB" id="A0A0P6X160"/>
<reference evidence="12 13" key="1">
    <citation type="submission" date="2015-07" db="EMBL/GenBank/DDBJ databases">
        <title>Draft genome of Bellilinea caldifistulae DSM 17877.</title>
        <authorList>
            <person name="Hemp J."/>
            <person name="Ward L.M."/>
            <person name="Pace L.A."/>
            <person name="Fischer W.W."/>
        </authorList>
    </citation>
    <scope>NUCLEOTIDE SEQUENCE [LARGE SCALE GENOMIC DNA]</scope>
    <source>
        <strain evidence="12 13">GOMI-1</strain>
    </source>
</reference>
<feature type="domain" description="Methylated-DNA-[protein]-cysteine S-methyltransferase DNA binding" evidence="10">
    <location>
        <begin position="71"/>
        <end position="150"/>
    </location>
</feature>
<dbReference type="FunFam" id="1.10.10.10:FF:000214">
    <property type="entry name" value="Methylated-DNA--protein-cysteine methyltransferase"/>
    <property type="match status" value="1"/>
</dbReference>
<dbReference type="GO" id="GO:0006307">
    <property type="term" value="P:DNA alkylation repair"/>
    <property type="evidence" value="ECO:0007669"/>
    <property type="project" value="UniProtKB-UniRule"/>
</dbReference>
<keyword evidence="13" id="KW-1185">Reference proteome</keyword>
<dbReference type="SUPFAM" id="SSF53155">
    <property type="entry name" value="Methylated DNA-protein cysteine methyltransferase domain"/>
    <property type="match status" value="1"/>
</dbReference>
<dbReference type="InterPro" id="IPR001497">
    <property type="entry name" value="MethylDNA_cys_MeTrfase_AS"/>
</dbReference>
<comment type="similarity">
    <text evidence="2 9">Belongs to the MGMT family.</text>
</comment>
<evidence type="ECO:0000256" key="1">
    <source>
        <dbReference type="ARBA" id="ARBA00001286"/>
    </source>
</evidence>
<comment type="catalytic activity">
    <reaction evidence="8 9">
        <text>a 6-O-methyl-2'-deoxyguanosine in DNA + L-cysteinyl-[protein] = S-methyl-L-cysteinyl-[protein] + a 2'-deoxyguanosine in DNA</text>
        <dbReference type="Rhea" id="RHEA:24000"/>
        <dbReference type="Rhea" id="RHEA-COMP:10131"/>
        <dbReference type="Rhea" id="RHEA-COMP:10132"/>
        <dbReference type="Rhea" id="RHEA-COMP:11367"/>
        <dbReference type="Rhea" id="RHEA-COMP:11368"/>
        <dbReference type="ChEBI" id="CHEBI:29950"/>
        <dbReference type="ChEBI" id="CHEBI:82612"/>
        <dbReference type="ChEBI" id="CHEBI:85445"/>
        <dbReference type="ChEBI" id="CHEBI:85448"/>
        <dbReference type="EC" id="2.1.1.63"/>
    </reaction>
</comment>
<comment type="miscellaneous">
    <text evidence="9">This enzyme catalyzes only one turnover and therefore is not strictly catalytic. According to one definition, an enzyme is a biocatalyst that acts repeatedly and over many reaction cycles.</text>
</comment>
<protein>
    <recommendedName>
        <fullName evidence="9">Methylated-DNA--protein-cysteine methyltransferase</fullName>
        <ecNumber evidence="9">2.1.1.63</ecNumber>
    </recommendedName>
    <alternativeName>
        <fullName evidence="9">6-O-methylguanine-DNA methyltransferase</fullName>
        <shortName evidence="9">MGMT</shortName>
    </alternativeName>
    <alternativeName>
        <fullName evidence="9">O-6-methylguanine-DNA-alkyltransferase</fullName>
    </alternativeName>
</protein>
<keyword evidence="3 9" id="KW-0963">Cytoplasm</keyword>
<dbReference type="RefSeq" id="WP_061917037.1">
    <property type="nucleotide sequence ID" value="NZ_DF967971.1"/>
</dbReference>
<comment type="catalytic activity">
    <reaction evidence="1 9">
        <text>a 4-O-methyl-thymidine in DNA + L-cysteinyl-[protein] = a thymidine in DNA + S-methyl-L-cysteinyl-[protein]</text>
        <dbReference type="Rhea" id="RHEA:53428"/>
        <dbReference type="Rhea" id="RHEA-COMP:10131"/>
        <dbReference type="Rhea" id="RHEA-COMP:10132"/>
        <dbReference type="Rhea" id="RHEA-COMP:13555"/>
        <dbReference type="Rhea" id="RHEA-COMP:13556"/>
        <dbReference type="ChEBI" id="CHEBI:29950"/>
        <dbReference type="ChEBI" id="CHEBI:82612"/>
        <dbReference type="ChEBI" id="CHEBI:137386"/>
        <dbReference type="ChEBI" id="CHEBI:137387"/>
        <dbReference type="EC" id="2.1.1.63"/>
    </reaction>
</comment>
<dbReference type="PANTHER" id="PTHR10815:SF13">
    <property type="entry name" value="METHYLATED-DNA--PROTEIN-CYSTEINE METHYLTRANSFERASE"/>
    <property type="match status" value="1"/>
</dbReference>
<evidence type="ECO:0000256" key="7">
    <source>
        <dbReference type="ARBA" id="ARBA00023204"/>
    </source>
</evidence>
<sequence length="155" mass="17436">MYFYAIESPIGAILLSSDGDFLRGLSFYPFDLPFESNQDLPIFKETRQQLAAYFAGELRSFDLPIHLEGRPFQLKVWRELLKIPYGVTISYKQLAERVGDVKSIRAVGRANGQNPIPIIVPCHRVIGTNGGLIGYGGGIEKKLYLLKLEKSLLFD</sequence>
<evidence type="ECO:0000256" key="9">
    <source>
        <dbReference type="HAMAP-Rule" id="MF_00772"/>
    </source>
</evidence>
<dbReference type="HAMAP" id="MF_00772">
    <property type="entry name" value="OGT"/>
    <property type="match status" value="1"/>
</dbReference>
<evidence type="ECO:0000313" key="12">
    <source>
        <dbReference type="EMBL" id="KPL73046.1"/>
    </source>
</evidence>
<dbReference type="InterPro" id="IPR014048">
    <property type="entry name" value="MethylDNA_cys_MeTrfase_DNA-bd"/>
</dbReference>
<name>A0A0P6X160_9CHLR</name>
<evidence type="ECO:0000259" key="11">
    <source>
        <dbReference type="Pfam" id="PF02870"/>
    </source>
</evidence>
<keyword evidence="4 9" id="KW-0489">Methyltransferase</keyword>
<comment type="function">
    <text evidence="9">Involved in the cellular defense against the biological effects of O6-methylguanine (O6-MeG) and O4-methylthymine (O4-MeT) in DNA. Repairs the methylated nucleobase in DNA by stoichiometrically transferring the methyl group to a cysteine residue in the enzyme. This is a suicide reaction: the enzyme is irreversibly inactivated.</text>
</comment>
<evidence type="ECO:0000256" key="5">
    <source>
        <dbReference type="ARBA" id="ARBA00022679"/>
    </source>
</evidence>
<keyword evidence="7 9" id="KW-0234">DNA repair</keyword>
<dbReference type="PANTHER" id="PTHR10815">
    <property type="entry name" value="METHYLATED-DNA--PROTEIN-CYSTEINE METHYLTRANSFERASE"/>
    <property type="match status" value="1"/>
</dbReference>
<dbReference type="Pfam" id="PF01035">
    <property type="entry name" value="DNA_binding_1"/>
    <property type="match status" value="1"/>
</dbReference>
<dbReference type="Pfam" id="PF02870">
    <property type="entry name" value="Methyltransf_1N"/>
    <property type="match status" value="1"/>
</dbReference>
<evidence type="ECO:0000259" key="10">
    <source>
        <dbReference type="Pfam" id="PF01035"/>
    </source>
</evidence>
<dbReference type="EMBL" id="LGHJ01000022">
    <property type="protein sequence ID" value="KPL73046.1"/>
    <property type="molecule type" value="Genomic_DNA"/>
</dbReference>
<dbReference type="GO" id="GO:0003908">
    <property type="term" value="F:methylated-DNA-[protein]-cysteine S-methyltransferase activity"/>
    <property type="evidence" value="ECO:0007669"/>
    <property type="project" value="UniProtKB-UniRule"/>
</dbReference>
<dbReference type="SUPFAM" id="SSF46767">
    <property type="entry name" value="Methylated DNA-protein cysteine methyltransferase, C-terminal domain"/>
    <property type="match status" value="1"/>
</dbReference>
<accession>A0A0P6X160</accession>
<dbReference type="NCBIfam" id="TIGR00589">
    <property type="entry name" value="ogt"/>
    <property type="match status" value="1"/>
</dbReference>
<evidence type="ECO:0000256" key="2">
    <source>
        <dbReference type="ARBA" id="ARBA00008711"/>
    </source>
</evidence>
<organism evidence="12 13">
    <name type="scientific">Bellilinea caldifistulae</name>
    <dbReference type="NCBI Taxonomy" id="360411"/>
    <lineage>
        <taxon>Bacteria</taxon>
        <taxon>Bacillati</taxon>
        <taxon>Chloroflexota</taxon>
        <taxon>Anaerolineae</taxon>
        <taxon>Anaerolineales</taxon>
        <taxon>Anaerolineaceae</taxon>
        <taxon>Bellilinea</taxon>
    </lineage>
</organism>
<evidence type="ECO:0000256" key="4">
    <source>
        <dbReference type="ARBA" id="ARBA00022603"/>
    </source>
</evidence>
<dbReference type="Proteomes" id="UP000050514">
    <property type="component" value="Unassembled WGS sequence"/>
</dbReference>